<reference evidence="1" key="1">
    <citation type="submission" date="2014-12" db="EMBL/GenBank/DDBJ databases">
        <title>Parallel Evolution in Life History Adaptation Evident in the Tissue-Specific Poeciliopsis prolifica transcriptome.</title>
        <authorList>
            <person name="Jue N.K."/>
            <person name="Foley R.J."/>
            <person name="Obergfell C."/>
            <person name="Reznick D.N."/>
            <person name="O'Neill R.J."/>
            <person name="O'Neill M.J."/>
        </authorList>
    </citation>
    <scope>NUCLEOTIDE SEQUENCE</scope>
</reference>
<dbReference type="EMBL" id="GBYX01475752">
    <property type="protein sequence ID" value="JAO05925.1"/>
    <property type="molecule type" value="Transcribed_RNA"/>
</dbReference>
<proteinExistence type="predicted"/>
<protein>
    <submittedName>
        <fullName evidence="1">PPUP8294</fullName>
    </submittedName>
</protein>
<organism evidence="1">
    <name type="scientific">Poeciliopsis prolifica</name>
    <name type="common">blackstripe livebearer</name>
    <dbReference type="NCBI Taxonomy" id="188132"/>
    <lineage>
        <taxon>Eukaryota</taxon>
        <taxon>Metazoa</taxon>
        <taxon>Chordata</taxon>
        <taxon>Craniata</taxon>
        <taxon>Vertebrata</taxon>
        <taxon>Euteleostomi</taxon>
        <taxon>Actinopterygii</taxon>
        <taxon>Neopterygii</taxon>
        <taxon>Teleostei</taxon>
        <taxon>Neoteleostei</taxon>
        <taxon>Acanthomorphata</taxon>
        <taxon>Ovalentaria</taxon>
        <taxon>Atherinomorphae</taxon>
        <taxon>Cyprinodontiformes</taxon>
        <taxon>Poeciliidae</taxon>
        <taxon>Poeciliinae</taxon>
        <taxon>Poeciliopsis</taxon>
    </lineage>
</organism>
<name>A0A0S7EMV2_9TELE</name>
<accession>A0A0S7EMV2</accession>
<feature type="non-terminal residue" evidence="1">
    <location>
        <position position="1"/>
    </location>
</feature>
<dbReference type="AlphaFoldDB" id="A0A0S7EMV2"/>
<gene>
    <name evidence="1" type="primary">PPUP8294</name>
</gene>
<evidence type="ECO:0000313" key="1">
    <source>
        <dbReference type="EMBL" id="JAO05925.1"/>
    </source>
</evidence>
<sequence length="111" mass="11868">RPFDISSVASLPCQAVHRILFLTSLPTGQLPARPQGSFPVCPGAGGNLSKGTNCLVAASCEYLAQLGLQSWVAPPETHRQTHMRGYTRYTHPCQALPSALLQLQGPQGNVM</sequence>